<feature type="domain" description="DnaJ homologue subfamily C member 28 conserved" evidence="1">
    <location>
        <begin position="25"/>
        <end position="81"/>
    </location>
</feature>
<accession>A0A1H2WE68</accession>
<dbReference type="OrthoDB" id="9798476at2"/>
<name>A0A1H2WE68_9BACI</name>
<dbReference type="InterPro" id="IPR018961">
    <property type="entry name" value="DnaJ_homolog_subfam-C_membr-28"/>
</dbReference>
<dbReference type="Pfam" id="PF09350">
    <property type="entry name" value="DJC28_CD"/>
    <property type="match status" value="1"/>
</dbReference>
<dbReference type="AlphaFoldDB" id="A0A1H2WE68"/>
<dbReference type="EMBL" id="FNNC01000005">
    <property type="protein sequence ID" value="SDW78835.1"/>
    <property type="molecule type" value="Genomic_DNA"/>
</dbReference>
<proteinExistence type="predicted"/>
<evidence type="ECO:0000313" key="3">
    <source>
        <dbReference type="Proteomes" id="UP000199488"/>
    </source>
</evidence>
<protein>
    <recommendedName>
        <fullName evidence="1">DnaJ homologue subfamily C member 28 conserved domain-containing protein</fullName>
    </recommendedName>
</protein>
<dbReference type="PANTHER" id="PTHR39158">
    <property type="entry name" value="OS08G0560600 PROTEIN"/>
    <property type="match status" value="1"/>
</dbReference>
<evidence type="ECO:0000259" key="1">
    <source>
        <dbReference type="Pfam" id="PF09350"/>
    </source>
</evidence>
<sequence length="139" mass="16524">MALSKEYNERLAGEKEGLMYRDPVGELIREHEKKGGFDHLRGRGKPLPKEYLQSDTFDTLLKRNGFVPSWVRLQREIREDLGQVLKQQADEALSDRRIKKEISKINKKVRRYNQLCPTPSLQRCLIEKESLHSQYERWR</sequence>
<dbReference type="RefSeq" id="WP_091615373.1">
    <property type="nucleotide sequence ID" value="NZ_FNNC01000005.1"/>
</dbReference>
<keyword evidence="3" id="KW-1185">Reference proteome</keyword>
<gene>
    <name evidence="2" type="ORF">SAMN05421781_2387</name>
</gene>
<dbReference type="PANTHER" id="PTHR39158:SF1">
    <property type="entry name" value="DNAJ HOMOLOG SUBFAMILY C MEMBER 28"/>
    <property type="match status" value="1"/>
</dbReference>
<dbReference type="Proteomes" id="UP000199488">
    <property type="component" value="Unassembled WGS sequence"/>
</dbReference>
<dbReference type="STRING" id="1122204.SAMN05421781_2387"/>
<reference evidence="2 3" key="1">
    <citation type="submission" date="2016-10" db="EMBL/GenBank/DDBJ databases">
        <authorList>
            <person name="de Groot N.N."/>
        </authorList>
    </citation>
    <scope>NUCLEOTIDE SEQUENCE [LARGE SCALE GENOMIC DNA]</scope>
    <source>
        <strain evidence="2 3">DSM 23126</strain>
    </source>
</reference>
<dbReference type="InterPro" id="IPR052573">
    <property type="entry name" value="DnaJ_C_subfamily_28"/>
</dbReference>
<evidence type="ECO:0000313" key="2">
    <source>
        <dbReference type="EMBL" id="SDW78835.1"/>
    </source>
</evidence>
<organism evidence="2 3">
    <name type="scientific">Marinococcus luteus</name>
    <dbReference type="NCBI Taxonomy" id="1122204"/>
    <lineage>
        <taxon>Bacteria</taxon>
        <taxon>Bacillati</taxon>
        <taxon>Bacillota</taxon>
        <taxon>Bacilli</taxon>
        <taxon>Bacillales</taxon>
        <taxon>Bacillaceae</taxon>
        <taxon>Marinococcus</taxon>
    </lineage>
</organism>